<feature type="transmembrane region" description="Helical" evidence="9">
    <location>
        <begin position="107"/>
        <end position="139"/>
    </location>
</feature>
<feature type="transmembrane region" description="Helical" evidence="9">
    <location>
        <begin position="36"/>
        <end position="52"/>
    </location>
</feature>
<comment type="subcellular location">
    <subcellularLocation>
        <location evidence="1">Cell membrane</location>
        <topology evidence="1">Multi-pass membrane protein</topology>
    </subcellularLocation>
</comment>
<evidence type="ECO:0000256" key="2">
    <source>
        <dbReference type="ARBA" id="ARBA00022448"/>
    </source>
</evidence>
<feature type="transmembrane region" description="Helical" evidence="9">
    <location>
        <begin position="12"/>
        <end position="30"/>
    </location>
</feature>
<dbReference type="PANTHER" id="PTHR33451">
    <property type="entry name" value="MALATE-2H(+)/NA(+)-LACTATE ANTIPORTER"/>
    <property type="match status" value="1"/>
</dbReference>
<keyword evidence="12" id="KW-1185">Reference proteome</keyword>
<keyword evidence="3" id="KW-0050">Antiport</keyword>
<dbReference type="GO" id="GO:0005886">
    <property type="term" value="C:plasma membrane"/>
    <property type="evidence" value="ECO:0007669"/>
    <property type="project" value="UniProtKB-SubCell"/>
</dbReference>
<evidence type="ECO:0000313" key="12">
    <source>
        <dbReference type="Proteomes" id="UP000190285"/>
    </source>
</evidence>
<protein>
    <submittedName>
        <fullName evidence="11">Transporter, NhaC family</fullName>
    </submittedName>
</protein>
<name>A0A1T5MAJ3_9FIRM</name>
<dbReference type="RefSeq" id="WP_079494615.1">
    <property type="nucleotide sequence ID" value="NZ_FUZT01000013.1"/>
</dbReference>
<feature type="transmembrane region" description="Helical" evidence="9">
    <location>
        <begin position="227"/>
        <end position="247"/>
    </location>
</feature>
<proteinExistence type="inferred from homology"/>
<feature type="domain" description="Na+/H+ antiporter NhaC-like C-terminal" evidence="10">
    <location>
        <begin position="180"/>
        <end position="447"/>
    </location>
</feature>
<dbReference type="Proteomes" id="UP000190285">
    <property type="component" value="Unassembled WGS sequence"/>
</dbReference>
<dbReference type="STRING" id="36842.SAMN02194393_04348"/>
<evidence type="ECO:0000256" key="8">
    <source>
        <dbReference type="ARBA" id="ARBA00038435"/>
    </source>
</evidence>
<keyword evidence="5 9" id="KW-0812">Transmembrane</keyword>
<feature type="transmembrane region" description="Helical" evidence="9">
    <location>
        <begin position="72"/>
        <end position="95"/>
    </location>
</feature>
<dbReference type="EMBL" id="FUZT01000013">
    <property type="protein sequence ID" value="SKC85240.1"/>
    <property type="molecule type" value="Genomic_DNA"/>
</dbReference>
<evidence type="ECO:0000256" key="4">
    <source>
        <dbReference type="ARBA" id="ARBA00022475"/>
    </source>
</evidence>
<reference evidence="11 12" key="1">
    <citation type="submission" date="2017-02" db="EMBL/GenBank/DDBJ databases">
        <authorList>
            <person name="Peterson S.W."/>
        </authorList>
    </citation>
    <scope>NUCLEOTIDE SEQUENCE [LARGE SCALE GENOMIC DNA]</scope>
    <source>
        <strain evidence="11 12">M1</strain>
    </source>
</reference>
<evidence type="ECO:0000256" key="9">
    <source>
        <dbReference type="SAM" id="Phobius"/>
    </source>
</evidence>
<sequence length="461" mass="50856">MNQNRIPKKDAYIVLIISLIFIVSCILFKFSLVYGFLASVFLAISIFIRRGFSLRELLNMILFGLSECKVIFLLLVLIASTISIWMSSGIVPAMIYYGFEYMKGMNFLFATFIITSIISIFIGSAFGTISTIGIALLGLGKGFGIPSHILLGTIISGAFIADKISPISALLNLTLASTKARYRETIKTMLVTLVPTYILSGIFYFIIGRTYGIAVDISNMDNYKIAIKQSFIISPLLLLLPVLILIMSVWGIKIIPTITTGLLGGFMISLWLQKIKFIDVLKSIFSGYRGATSSAELNKILVSGGILSMVEVMLIIAGVVALNSLLEGTGIIRPIIDNIISKVKSKSQLIFKTGLISSILTIVTCDQTIGIILPGRLLREKYNEWDINDTVLARTISDTGTIIAPLMPWNVNSIFIFIISGISAFYYAPYAVLCYISPVVTFITAYFHKEKRLHAEYKNIV</sequence>
<feature type="transmembrane region" description="Helical" evidence="9">
    <location>
        <begin position="414"/>
        <end position="447"/>
    </location>
</feature>
<feature type="transmembrane region" description="Helical" evidence="9">
    <location>
        <begin position="254"/>
        <end position="272"/>
    </location>
</feature>
<evidence type="ECO:0000256" key="7">
    <source>
        <dbReference type="ARBA" id="ARBA00023136"/>
    </source>
</evidence>
<accession>A0A1T5MAJ3</accession>
<evidence type="ECO:0000256" key="1">
    <source>
        <dbReference type="ARBA" id="ARBA00004651"/>
    </source>
</evidence>
<keyword evidence="4" id="KW-1003">Cell membrane</keyword>
<keyword evidence="2" id="KW-0813">Transport</keyword>
<dbReference type="PANTHER" id="PTHR33451:SF3">
    <property type="entry name" value="MALATE-2H(+)_NA(+)-LACTATE ANTIPORTER"/>
    <property type="match status" value="1"/>
</dbReference>
<evidence type="ECO:0000256" key="3">
    <source>
        <dbReference type="ARBA" id="ARBA00022449"/>
    </source>
</evidence>
<feature type="transmembrane region" description="Helical" evidence="9">
    <location>
        <begin position="349"/>
        <end position="373"/>
    </location>
</feature>
<comment type="similarity">
    <text evidence="8">Belongs to the NhaC Na(+)/H(+) (TC 2.A.35) antiporter family.</text>
</comment>
<keyword evidence="7 9" id="KW-0472">Membrane</keyword>
<dbReference type="Pfam" id="PF03553">
    <property type="entry name" value="Na_H_antiporter"/>
    <property type="match status" value="1"/>
</dbReference>
<dbReference type="OrthoDB" id="9762978at2"/>
<evidence type="ECO:0000313" key="11">
    <source>
        <dbReference type="EMBL" id="SKC85240.1"/>
    </source>
</evidence>
<organism evidence="11 12">
    <name type="scientific">Maledivibacter halophilus</name>
    <dbReference type="NCBI Taxonomy" id="36842"/>
    <lineage>
        <taxon>Bacteria</taxon>
        <taxon>Bacillati</taxon>
        <taxon>Bacillota</taxon>
        <taxon>Clostridia</taxon>
        <taxon>Peptostreptococcales</taxon>
        <taxon>Caminicellaceae</taxon>
        <taxon>Maledivibacter</taxon>
    </lineage>
</organism>
<evidence type="ECO:0000256" key="5">
    <source>
        <dbReference type="ARBA" id="ARBA00022692"/>
    </source>
</evidence>
<evidence type="ECO:0000256" key="6">
    <source>
        <dbReference type="ARBA" id="ARBA00022989"/>
    </source>
</evidence>
<feature type="transmembrane region" description="Helical" evidence="9">
    <location>
        <begin position="189"/>
        <end position="207"/>
    </location>
</feature>
<dbReference type="PROSITE" id="PS51257">
    <property type="entry name" value="PROKAR_LIPOPROTEIN"/>
    <property type="match status" value="1"/>
</dbReference>
<dbReference type="InterPro" id="IPR052180">
    <property type="entry name" value="NhaC_Na-H+_Antiporter"/>
</dbReference>
<gene>
    <name evidence="11" type="ORF">SAMN02194393_04348</name>
</gene>
<keyword evidence="6 9" id="KW-1133">Transmembrane helix</keyword>
<dbReference type="InterPro" id="IPR018461">
    <property type="entry name" value="Na/H_Antiport_NhaC-like_C"/>
</dbReference>
<evidence type="ECO:0000259" key="10">
    <source>
        <dbReference type="Pfam" id="PF03553"/>
    </source>
</evidence>
<feature type="transmembrane region" description="Helical" evidence="9">
    <location>
        <begin position="300"/>
        <end position="326"/>
    </location>
</feature>
<dbReference type="AlphaFoldDB" id="A0A1T5MAJ3"/>
<dbReference type="GO" id="GO:0015297">
    <property type="term" value="F:antiporter activity"/>
    <property type="evidence" value="ECO:0007669"/>
    <property type="project" value="UniProtKB-KW"/>
</dbReference>